<dbReference type="InterPro" id="IPR012347">
    <property type="entry name" value="Ferritin-like"/>
</dbReference>
<organism evidence="2 3">
    <name type="scientific">Metabacillus endolithicus</name>
    <dbReference type="NCBI Taxonomy" id="1535204"/>
    <lineage>
        <taxon>Bacteria</taxon>
        <taxon>Bacillati</taxon>
        <taxon>Bacillota</taxon>
        <taxon>Bacilli</taxon>
        <taxon>Bacillales</taxon>
        <taxon>Bacillaceae</taxon>
        <taxon>Metabacillus</taxon>
    </lineage>
</organism>
<accession>A0ABW5C3Q6</accession>
<dbReference type="Proteomes" id="UP001597318">
    <property type="component" value="Unassembled WGS sequence"/>
</dbReference>
<keyword evidence="1" id="KW-1133">Transmembrane helix</keyword>
<feature type="transmembrane region" description="Helical" evidence="1">
    <location>
        <begin position="262"/>
        <end position="284"/>
    </location>
</feature>
<comment type="caution">
    <text evidence="2">The sequence shown here is derived from an EMBL/GenBank/DDBJ whole genome shotgun (WGS) entry which is preliminary data.</text>
</comment>
<name>A0ABW5C3Q6_9BACI</name>
<keyword evidence="3" id="KW-1185">Reference proteome</keyword>
<dbReference type="Gene3D" id="1.20.1260.10">
    <property type="match status" value="2"/>
</dbReference>
<evidence type="ECO:0000313" key="3">
    <source>
        <dbReference type="Proteomes" id="UP001597318"/>
    </source>
</evidence>
<keyword evidence="1" id="KW-0472">Membrane</keyword>
<dbReference type="RefSeq" id="WP_247339956.1">
    <property type="nucleotide sequence ID" value="NZ_CP095550.1"/>
</dbReference>
<sequence>MSQNVRLTGPEITALWGQYMNDSMSVCVLTYFIKTAKDQEVKSILEYALNLSKTHVEKVKVLLKMEKFPPPIGFTEEDINLNAPPLFSDNFMMQYLYVMTQHGMNSYSLAVGTSVRADQREYFIHCNQEATTLYDKILELMLHKGVFSRPPYINTPHEIDVVDKQSYLGGWFTKKRPLNGIEVGNIYYNMQKTIVKIDLEIGFSQVCHSKEVREYFQRGANMCKKHNDVFTHILSEDNLPAPRNWTSEVSNSTVSPFSDKLMLFHIVSLVSVTVGYYGTALSTCQRKDVILKYMRLLAEIGIYAEDGANILIKNGWFEQPPSVDDRAALARKK</sequence>
<proteinExistence type="predicted"/>
<evidence type="ECO:0000256" key="1">
    <source>
        <dbReference type="SAM" id="Phobius"/>
    </source>
</evidence>
<dbReference type="EMBL" id="JBHUIK010000006">
    <property type="protein sequence ID" value="MFD2216324.1"/>
    <property type="molecule type" value="Genomic_DNA"/>
</dbReference>
<gene>
    <name evidence="2" type="ORF">ACFSKK_21850</name>
</gene>
<evidence type="ECO:0000313" key="2">
    <source>
        <dbReference type="EMBL" id="MFD2216324.1"/>
    </source>
</evidence>
<dbReference type="Pfam" id="PF11553">
    <property type="entry name" value="DUF3231"/>
    <property type="match status" value="2"/>
</dbReference>
<reference evidence="3" key="1">
    <citation type="journal article" date="2019" name="Int. J. Syst. Evol. Microbiol.">
        <title>The Global Catalogue of Microorganisms (GCM) 10K type strain sequencing project: providing services to taxonomists for standard genome sequencing and annotation.</title>
        <authorList>
            <consortium name="The Broad Institute Genomics Platform"/>
            <consortium name="The Broad Institute Genome Sequencing Center for Infectious Disease"/>
            <person name="Wu L."/>
            <person name="Ma J."/>
        </authorList>
    </citation>
    <scope>NUCLEOTIDE SEQUENCE [LARGE SCALE GENOMIC DNA]</scope>
    <source>
        <strain evidence="3">CGMCC 1.15474</strain>
    </source>
</reference>
<keyword evidence="1" id="KW-0812">Transmembrane</keyword>
<protein>
    <submittedName>
        <fullName evidence="2">DUF3231 family protein</fullName>
    </submittedName>
</protein>
<dbReference type="InterPro" id="IPR021617">
    <property type="entry name" value="DUF3231"/>
</dbReference>